<organism evidence="1 2">
    <name type="scientific">Vitis vinifera</name>
    <name type="common">Grape</name>
    <dbReference type="NCBI Taxonomy" id="29760"/>
    <lineage>
        <taxon>Eukaryota</taxon>
        <taxon>Viridiplantae</taxon>
        <taxon>Streptophyta</taxon>
        <taxon>Embryophyta</taxon>
        <taxon>Tracheophyta</taxon>
        <taxon>Spermatophyta</taxon>
        <taxon>Magnoliopsida</taxon>
        <taxon>eudicotyledons</taxon>
        <taxon>Gunneridae</taxon>
        <taxon>Pentapetalae</taxon>
        <taxon>rosids</taxon>
        <taxon>Vitales</taxon>
        <taxon>Vitaceae</taxon>
        <taxon>Viteae</taxon>
        <taxon>Vitis</taxon>
    </lineage>
</organism>
<proteinExistence type="predicted"/>
<accession>A0A438G6P6</accession>
<dbReference type="AlphaFoldDB" id="A0A438G6P6"/>
<protein>
    <submittedName>
        <fullName evidence="1">Retrovirus-related Pol polyprotein from transposon TNT 1-94</fullName>
    </submittedName>
</protein>
<evidence type="ECO:0000313" key="1">
    <source>
        <dbReference type="EMBL" id="RVW67876.1"/>
    </source>
</evidence>
<dbReference type="EMBL" id="QGNW01000561">
    <property type="protein sequence ID" value="RVW67876.1"/>
    <property type="molecule type" value="Genomic_DNA"/>
</dbReference>
<sequence length="230" mass="25503">MENSKLVSIPLAGHLGLSMTQFPQSEVERKEMNFVPYANVIGSLMYAMVCSRPNIAHSVSVLSRFMANPGIEHWNGVKWLLRYVRGSLGVGLKFVSSKEGVGITGPVSWKSQLQSIVALSTTEAEYIAATGAMKEVLWLQGLVKELGVLNSVVEIFSDSQSAIQLLKNQVFHERTKHVDVRYHFIRENVSSGAVKLEKISTVDNPTDMATKVLPVSKFRYCLDLVQVMCN</sequence>
<dbReference type="Proteomes" id="UP000288805">
    <property type="component" value="Unassembled WGS sequence"/>
</dbReference>
<dbReference type="PANTHER" id="PTHR11439">
    <property type="entry name" value="GAG-POL-RELATED RETROTRANSPOSON"/>
    <property type="match status" value="1"/>
</dbReference>
<dbReference type="CDD" id="cd09272">
    <property type="entry name" value="RNase_HI_RT_Ty1"/>
    <property type="match status" value="1"/>
</dbReference>
<name>A0A438G6P6_VITVI</name>
<gene>
    <name evidence="1" type="primary">POLX_1860</name>
    <name evidence="1" type="ORF">CK203_061670</name>
</gene>
<reference evidence="1 2" key="1">
    <citation type="journal article" date="2018" name="PLoS Genet.">
        <title>Population sequencing reveals clonal diversity and ancestral inbreeding in the grapevine cultivar Chardonnay.</title>
        <authorList>
            <person name="Roach M.J."/>
            <person name="Johnson D.L."/>
            <person name="Bohlmann J."/>
            <person name="van Vuuren H.J."/>
            <person name="Jones S.J."/>
            <person name="Pretorius I.S."/>
            <person name="Schmidt S.A."/>
            <person name="Borneman A.R."/>
        </authorList>
    </citation>
    <scope>NUCLEOTIDE SEQUENCE [LARGE SCALE GENOMIC DNA]</scope>
    <source>
        <strain evidence="2">cv. Chardonnay</strain>
        <tissue evidence="1">Leaf</tissue>
    </source>
</reference>
<evidence type="ECO:0000313" key="2">
    <source>
        <dbReference type="Proteomes" id="UP000288805"/>
    </source>
</evidence>
<comment type="caution">
    <text evidence="1">The sequence shown here is derived from an EMBL/GenBank/DDBJ whole genome shotgun (WGS) entry which is preliminary data.</text>
</comment>